<accession>A0AAV1QZY1</accession>
<proteinExistence type="predicted"/>
<keyword evidence="3" id="KW-1185">Reference proteome</keyword>
<protein>
    <submittedName>
        <fullName evidence="2">Uncharacterized protein</fullName>
    </submittedName>
</protein>
<feature type="region of interest" description="Disordered" evidence="1">
    <location>
        <begin position="17"/>
        <end position="38"/>
    </location>
</feature>
<evidence type="ECO:0000313" key="3">
    <source>
        <dbReference type="Proteomes" id="UP001314170"/>
    </source>
</evidence>
<reference evidence="2 3" key="1">
    <citation type="submission" date="2024-01" db="EMBL/GenBank/DDBJ databases">
        <authorList>
            <person name="Waweru B."/>
        </authorList>
    </citation>
    <scope>NUCLEOTIDE SEQUENCE [LARGE SCALE GENOMIC DNA]</scope>
</reference>
<sequence>MHISSLYQVNEPVIFGDDEGLDPQHETAEGNASTKDAGDFNSMRTIEVKTYTEVSAVPKSVCYDNFTMLIHLKAPLTSGRQNRNQNHAESLQSFQYSRALVDLVRILDVSGSISGTKLALLKRANGVCNPECWPT</sequence>
<organism evidence="2 3">
    <name type="scientific">Dovyalis caffra</name>
    <dbReference type="NCBI Taxonomy" id="77055"/>
    <lineage>
        <taxon>Eukaryota</taxon>
        <taxon>Viridiplantae</taxon>
        <taxon>Streptophyta</taxon>
        <taxon>Embryophyta</taxon>
        <taxon>Tracheophyta</taxon>
        <taxon>Spermatophyta</taxon>
        <taxon>Magnoliopsida</taxon>
        <taxon>eudicotyledons</taxon>
        <taxon>Gunneridae</taxon>
        <taxon>Pentapetalae</taxon>
        <taxon>rosids</taxon>
        <taxon>fabids</taxon>
        <taxon>Malpighiales</taxon>
        <taxon>Salicaceae</taxon>
        <taxon>Flacourtieae</taxon>
        <taxon>Dovyalis</taxon>
    </lineage>
</organism>
<name>A0AAV1QZY1_9ROSI</name>
<comment type="caution">
    <text evidence="2">The sequence shown here is derived from an EMBL/GenBank/DDBJ whole genome shotgun (WGS) entry which is preliminary data.</text>
</comment>
<evidence type="ECO:0000313" key="2">
    <source>
        <dbReference type="EMBL" id="CAK7327031.1"/>
    </source>
</evidence>
<dbReference type="EMBL" id="CAWUPB010000851">
    <property type="protein sequence ID" value="CAK7327031.1"/>
    <property type="molecule type" value="Genomic_DNA"/>
</dbReference>
<gene>
    <name evidence="2" type="ORF">DCAF_LOCUS4738</name>
</gene>
<dbReference type="AlphaFoldDB" id="A0AAV1QZY1"/>
<dbReference type="Proteomes" id="UP001314170">
    <property type="component" value="Unassembled WGS sequence"/>
</dbReference>
<evidence type="ECO:0000256" key="1">
    <source>
        <dbReference type="SAM" id="MobiDB-lite"/>
    </source>
</evidence>